<proteinExistence type="predicted"/>
<evidence type="ECO:0000313" key="1">
    <source>
        <dbReference type="EMBL" id="HJB27571.1"/>
    </source>
</evidence>
<organism evidence="1 2">
    <name type="scientific">Candidatus Blautia faecavium</name>
    <dbReference type="NCBI Taxonomy" id="2838487"/>
    <lineage>
        <taxon>Bacteria</taxon>
        <taxon>Bacillati</taxon>
        <taxon>Bacillota</taxon>
        <taxon>Clostridia</taxon>
        <taxon>Lachnospirales</taxon>
        <taxon>Lachnospiraceae</taxon>
        <taxon>Blautia</taxon>
    </lineage>
</organism>
<accession>A0A9D2RVD1</accession>
<sequence>MSDPKPRKKIAAAAFLGITLMLSLVNPFPQKHTETLVPPVAQSQETAVSLSENTASCPDTVKIVIHTYAGEIYTAKGAFDVLQEGENGGETVAEIHGHMEKQEDAQSPSSFDSVSETDDTIVLTVYTEDGIYGFYGDGNFYDSQESGIQEIEMYGYLVGYYDGTSSYTSS</sequence>
<dbReference type="AlphaFoldDB" id="A0A9D2RVD1"/>
<reference evidence="1" key="2">
    <citation type="submission" date="2021-04" db="EMBL/GenBank/DDBJ databases">
        <authorList>
            <person name="Gilroy R."/>
        </authorList>
    </citation>
    <scope>NUCLEOTIDE SEQUENCE</scope>
    <source>
        <strain evidence="1">ChiSjej1B19-5720</strain>
    </source>
</reference>
<evidence type="ECO:0000313" key="2">
    <source>
        <dbReference type="Proteomes" id="UP000823842"/>
    </source>
</evidence>
<protein>
    <submittedName>
        <fullName evidence="1">Uncharacterized protein</fullName>
    </submittedName>
</protein>
<comment type="caution">
    <text evidence="1">The sequence shown here is derived from an EMBL/GenBank/DDBJ whole genome shotgun (WGS) entry which is preliminary data.</text>
</comment>
<dbReference type="Proteomes" id="UP000823842">
    <property type="component" value="Unassembled WGS sequence"/>
</dbReference>
<name>A0A9D2RVD1_9FIRM</name>
<dbReference type="EMBL" id="DWYZ01000052">
    <property type="protein sequence ID" value="HJB27571.1"/>
    <property type="molecule type" value="Genomic_DNA"/>
</dbReference>
<reference evidence="1" key="1">
    <citation type="journal article" date="2021" name="PeerJ">
        <title>Extensive microbial diversity within the chicken gut microbiome revealed by metagenomics and culture.</title>
        <authorList>
            <person name="Gilroy R."/>
            <person name="Ravi A."/>
            <person name="Getino M."/>
            <person name="Pursley I."/>
            <person name="Horton D.L."/>
            <person name="Alikhan N.F."/>
            <person name="Baker D."/>
            <person name="Gharbi K."/>
            <person name="Hall N."/>
            <person name="Watson M."/>
            <person name="Adriaenssens E.M."/>
            <person name="Foster-Nyarko E."/>
            <person name="Jarju S."/>
            <person name="Secka A."/>
            <person name="Antonio M."/>
            <person name="Oren A."/>
            <person name="Chaudhuri R.R."/>
            <person name="La Ragione R."/>
            <person name="Hildebrand F."/>
            <person name="Pallen M.J."/>
        </authorList>
    </citation>
    <scope>NUCLEOTIDE SEQUENCE</scope>
    <source>
        <strain evidence="1">ChiSjej1B19-5720</strain>
    </source>
</reference>
<gene>
    <name evidence="1" type="ORF">IAA06_02120</name>
</gene>